<dbReference type="Pfam" id="PF05380">
    <property type="entry name" value="Peptidase_A17"/>
    <property type="match status" value="1"/>
</dbReference>
<proteinExistence type="predicted"/>
<dbReference type="Proteomes" id="UP000694865">
    <property type="component" value="Unplaced"/>
</dbReference>
<reference evidence="2" key="1">
    <citation type="submission" date="2025-08" db="UniProtKB">
        <authorList>
            <consortium name="RefSeq"/>
        </authorList>
    </citation>
    <scope>IDENTIFICATION</scope>
    <source>
        <tissue evidence="2">Testes</tissue>
    </source>
</reference>
<evidence type="ECO:0000313" key="2">
    <source>
        <dbReference type="RefSeq" id="XP_006822850.1"/>
    </source>
</evidence>
<dbReference type="GeneID" id="102809321"/>
<sequence length="235" mass="27374">MGKSRVTLLKQVTIPRLELSAATVAVRMDKLIKKKLDIQFDSTHYWTDSMTVLRYIKNETARFHTFIANRVAVIHEASNPDQWSYINTSHNPADDGSRGQSIQVFLKSQRRITGPEFRWETQDQWPVRSCDMQLNDGDPEVKKHVIVNAVSTNDSEKLINELFERYSSWYKLKQAVSWILKIKKALLKRCRNEQDNFLTGIIVQDLQEAEHAIIKCVQQEAFDEEIHSVRSAKKW</sequence>
<dbReference type="InterPro" id="IPR008042">
    <property type="entry name" value="Retrotrans_Pao"/>
</dbReference>
<protein>
    <submittedName>
        <fullName evidence="2">Uncharacterized protein LOC102809321</fullName>
    </submittedName>
</protein>
<dbReference type="PANTHER" id="PTHR47331:SF1">
    <property type="entry name" value="GAG-LIKE PROTEIN"/>
    <property type="match status" value="1"/>
</dbReference>
<organism evidence="1 2">
    <name type="scientific">Saccoglossus kowalevskii</name>
    <name type="common">Acorn worm</name>
    <dbReference type="NCBI Taxonomy" id="10224"/>
    <lineage>
        <taxon>Eukaryota</taxon>
        <taxon>Metazoa</taxon>
        <taxon>Hemichordata</taxon>
        <taxon>Enteropneusta</taxon>
        <taxon>Harrimaniidae</taxon>
        <taxon>Saccoglossus</taxon>
    </lineage>
</organism>
<keyword evidence="1" id="KW-1185">Reference proteome</keyword>
<gene>
    <name evidence="2" type="primary">LOC102809321</name>
</gene>
<dbReference type="RefSeq" id="XP_006822850.1">
    <property type="nucleotide sequence ID" value="XM_006822787.1"/>
</dbReference>
<name>A0ABM0MS59_SACKO</name>
<dbReference type="PANTHER" id="PTHR47331">
    <property type="entry name" value="PHD-TYPE DOMAIN-CONTAINING PROTEIN"/>
    <property type="match status" value="1"/>
</dbReference>
<evidence type="ECO:0000313" key="1">
    <source>
        <dbReference type="Proteomes" id="UP000694865"/>
    </source>
</evidence>
<accession>A0ABM0MS59</accession>